<gene>
    <name evidence="1" type="ORF">OUZ56_012242</name>
</gene>
<proteinExistence type="predicted"/>
<dbReference type="EMBL" id="JAOYFB010000002">
    <property type="protein sequence ID" value="KAK4007085.1"/>
    <property type="molecule type" value="Genomic_DNA"/>
</dbReference>
<comment type="caution">
    <text evidence="1">The sequence shown here is derived from an EMBL/GenBank/DDBJ whole genome shotgun (WGS) entry which is preliminary data.</text>
</comment>
<evidence type="ECO:0000313" key="1">
    <source>
        <dbReference type="EMBL" id="KAK4007085.1"/>
    </source>
</evidence>
<sequence>MIGGDIWWEALELCVVDGVELLEIKEFLMDGRERVGECGKFVESKGLEEDIDELGVTALQLCLEPLYTNGPVDICSIHKDKEG</sequence>
<accession>A0ABQ9Z2R0</accession>
<evidence type="ECO:0000313" key="2">
    <source>
        <dbReference type="Proteomes" id="UP001234178"/>
    </source>
</evidence>
<reference evidence="1 2" key="1">
    <citation type="journal article" date="2023" name="Nucleic Acids Res.">
        <title>The hologenome of Daphnia magna reveals possible DNA methylation and microbiome-mediated evolution of the host genome.</title>
        <authorList>
            <person name="Chaturvedi A."/>
            <person name="Li X."/>
            <person name="Dhandapani V."/>
            <person name="Marshall H."/>
            <person name="Kissane S."/>
            <person name="Cuenca-Cambronero M."/>
            <person name="Asole G."/>
            <person name="Calvet F."/>
            <person name="Ruiz-Romero M."/>
            <person name="Marangio P."/>
            <person name="Guigo R."/>
            <person name="Rago D."/>
            <person name="Mirbahai L."/>
            <person name="Eastwood N."/>
            <person name="Colbourne J.K."/>
            <person name="Zhou J."/>
            <person name="Mallon E."/>
            <person name="Orsini L."/>
        </authorList>
    </citation>
    <scope>NUCLEOTIDE SEQUENCE [LARGE SCALE GENOMIC DNA]</scope>
    <source>
        <strain evidence="1">LRV0_1</strain>
    </source>
</reference>
<protein>
    <submittedName>
        <fullName evidence="1">Uncharacterized protein</fullName>
    </submittedName>
</protein>
<keyword evidence="2" id="KW-1185">Reference proteome</keyword>
<organism evidence="1 2">
    <name type="scientific">Daphnia magna</name>
    <dbReference type="NCBI Taxonomy" id="35525"/>
    <lineage>
        <taxon>Eukaryota</taxon>
        <taxon>Metazoa</taxon>
        <taxon>Ecdysozoa</taxon>
        <taxon>Arthropoda</taxon>
        <taxon>Crustacea</taxon>
        <taxon>Branchiopoda</taxon>
        <taxon>Diplostraca</taxon>
        <taxon>Cladocera</taxon>
        <taxon>Anomopoda</taxon>
        <taxon>Daphniidae</taxon>
        <taxon>Daphnia</taxon>
    </lineage>
</organism>
<name>A0ABQ9Z2R0_9CRUS</name>
<dbReference type="Proteomes" id="UP001234178">
    <property type="component" value="Unassembled WGS sequence"/>
</dbReference>